<dbReference type="AlphaFoldDB" id="A0A1M7RGH9"/>
<gene>
    <name evidence="3" type="ORF">SAMN05443668_111227</name>
</gene>
<dbReference type="GO" id="GO:0016491">
    <property type="term" value="F:oxidoreductase activity"/>
    <property type="evidence" value="ECO:0007669"/>
    <property type="project" value="InterPro"/>
</dbReference>
<dbReference type="Gene3D" id="2.30.110.10">
    <property type="entry name" value="Electron Transport, Fmn-binding Protein, Chain A"/>
    <property type="match status" value="1"/>
</dbReference>
<dbReference type="Pfam" id="PF04075">
    <property type="entry name" value="F420H2_quin_red"/>
    <property type="match status" value="1"/>
</dbReference>
<sequence length="142" mass="16004">MSTYKAPDLALVGEEHVRRYRETGGEVGYEWNGAQILLLTSTGRQTGQPRTSALIFGRDGEDYLVVASTGGAPRHPAWYQNLTANPDAEIQVKTERLRVRARTAGDAEKPRLWRIMTEVWPNYDTYQTRTSRVIPVVVLSPM</sequence>
<evidence type="ECO:0000313" key="3">
    <source>
        <dbReference type="EMBL" id="SHN45271.1"/>
    </source>
</evidence>
<dbReference type="InterPro" id="IPR004378">
    <property type="entry name" value="F420H2_quin_Rdtase"/>
</dbReference>
<dbReference type="EMBL" id="FRCS01000011">
    <property type="protein sequence ID" value="SHN45271.1"/>
    <property type="molecule type" value="Genomic_DNA"/>
</dbReference>
<dbReference type="PANTHER" id="PTHR39428">
    <property type="entry name" value="F420H(2)-DEPENDENT QUINONE REDUCTASE RV1261C"/>
    <property type="match status" value="1"/>
</dbReference>
<reference evidence="3 4" key="1">
    <citation type="submission" date="2016-11" db="EMBL/GenBank/DDBJ databases">
        <authorList>
            <person name="Jaros S."/>
            <person name="Januszkiewicz K."/>
            <person name="Wedrychowicz H."/>
        </authorList>
    </citation>
    <scope>NUCLEOTIDE SEQUENCE [LARGE SCALE GENOMIC DNA]</scope>
    <source>
        <strain evidence="3 4">DSM 46144</strain>
    </source>
</reference>
<dbReference type="SUPFAM" id="SSF50475">
    <property type="entry name" value="FMN-binding split barrel"/>
    <property type="match status" value="1"/>
</dbReference>
<dbReference type="GO" id="GO:0005886">
    <property type="term" value="C:plasma membrane"/>
    <property type="evidence" value="ECO:0007669"/>
    <property type="project" value="TreeGrafter"/>
</dbReference>
<protein>
    <submittedName>
        <fullName evidence="3">Deazaflavin-dependent oxidoreductase, nitroreductase family</fullName>
    </submittedName>
</protein>
<dbReference type="PANTHER" id="PTHR39428:SF1">
    <property type="entry name" value="F420H(2)-DEPENDENT QUINONE REDUCTASE RV1261C"/>
    <property type="match status" value="1"/>
</dbReference>
<dbReference type="NCBIfam" id="TIGR00026">
    <property type="entry name" value="hi_GC_TIGR00026"/>
    <property type="match status" value="1"/>
</dbReference>
<dbReference type="STRING" id="134849.SAMN05443668_111227"/>
<dbReference type="OrthoDB" id="8225825at2"/>
<comment type="catalytic activity">
    <reaction evidence="2">
        <text>oxidized coenzyme F420-(gamma-L-Glu)(n) + a quinol + H(+) = reduced coenzyme F420-(gamma-L-Glu)(n) + a quinone</text>
        <dbReference type="Rhea" id="RHEA:39663"/>
        <dbReference type="Rhea" id="RHEA-COMP:12939"/>
        <dbReference type="Rhea" id="RHEA-COMP:14378"/>
        <dbReference type="ChEBI" id="CHEBI:15378"/>
        <dbReference type="ChEBI" id="CHEBI:24646"/>
        <dbReference type="ChEBI" id="CHEBI:132124"/>
        <dbReference type="ChEBI" id="CHEBI:133980"/>
        <dbReference type="ChEBI" id="CHEBI:139511"/>
    </reaction>
</comment>
<dbReference type="InterPro" id="IPR012349">
    <property type="entry name" value="Split_barrel_FMN-bd"/>
</dbReference>
<organism evidence="3 4">
    <name type="scientific">Cryptosporangium aurantiacum</name>
    <dbReference type="NCBI Taxonomy" id="134849"/>
    <lineage>
        <taxon>Bacteria</taxon>
        <taxon>Bacillati</taxon>
        <taxon>Actinomycetota</taxon>
        <taxon>Actinomycetes</taxon>
        <taxon>Cryptosporangiales</taxon>
        <taxon>Cryptosporangiaceae</taxon>
        <taxon>Cryptosporangium</taxon>
    </lineage>
</organism>
<keyword evidence="4" id="KW-1185">Reference proteome</keyword>
<name>A0A1M7RGH9_9ACTN</name>
<evidence type="ECO:0000256" key="2">
    <source>
        <dbReference type="ARBA" id="ARBA00049106"/>
    </source>
</evidence>
<comment type="similarity">
    <text evidence="1">Belongs to the F420H(2)-dependent quinone reductase family.</text>
</comment>
<evidence type="ECO:0000256" key="1">
    <source>
        <dbReference type="ARBA" id="ARBA00008710"/>
    </source>
</evidence>
<evidence type="ECO:0000313" key="4">
    <source>
        <dbReference type="Proteomes" id="UP000184440"/>
    </source>
</evidence>
<accession>A0A1M7RGH9</accession>
<dbReference type="GO" id="GO:0070967">
    <property type="term" value="F:coenzyme F420 binding"/>
    <property type="evidence" value="ECO:0007669"/>
    <property type="project" value="TreeGrafter"/>
</dbReference>
<dbReference type="Proteomes" id="UP000184440">
    <property type="component" value="Unassembled WGS sequence"/>
</dbReference>
<proteinExistence type="inferred from homology"/>
<dbReference type="RefSeq" id="WP_073261962.1">
    <property type="nucleotide sequence ID" value="NZ_FRCS01000011.1"/>
</dbReference>